<keyword evidence="5 9" id="KW-0375">Hydrogen ion transport</keyword>
<evidence type="ECO:0000256" key="6">
    <source>
        <dbReference type="ARBA" id="ARBA00022989"/>
    </source>
</evidence>
<accession>E0W1A7</accession>
<evidence type="ECO:0000256" key="1">
    <source>
        <dbReference type="ARBA" id="ARBA00004141"/>
    </source>
</evidence>
<evidence type="ECO:0000256" key="3">
    <source>
        <dbReference type="ARBA" id="ARBA00022448"/>
    </source>
</evidence>
<keyword evidence="13" id="KW-1185">Reference proteome</keyword>
<keyword evidence="4 9" id="KW-0812">Transmembrane</keyword>
<dbReference type="KEGG" id="phu:Phum_PHUM572850"/>
<dbReference type="GO" id="GO:0000220">
    <property type="term" value="C:vacuolar proton-transporting V-type ATPase, V0 domain"/>
    <property type="evidence" value="ECO:0007669"/>
    <property type="project" value="InterPro"/>
</dbReference>
<dbReference type="STRING" id="121224.E0W1A7"/>
<comment type="function">
    <text evidence="9">Essential component of the vacuolar proton pump (V-ATPase), a multimeric enzyme that catalyzes the translocation of protons across the membranes. Required for assembly and activity of the V-ATPase.</text>
</comment>
<feature type="coiled-coil region" evidence="10">
    <location>
        <begin position="50"/>
        <end position="158"/>
    </location>
</feature>
<feature type="transmembrane region" description="Helical" evidence="9">
    <location>
        <begin position="746"/>
        <end position="770"/>
    </location>
</feature>
<dbReference type="PANTHER" id="PTHR11629">
    <property type="entry name" value="VACUOLAR PROTON ATPASES"/>
    <property type="match status" value="1"/>
</dbReference>
<evidence type="ECO:0000256" key="9">
    <source>
        <dbReference type="RuleBase" id="RU361189"/>
    </source>
</evidence>
<gene>
    <name evidence="12" type="primary">8234933</name>
    <name evidence="11" type="ORF">Phum_PHUM572850</name>
</gene>
<dbReference type="InParanoid" id="E0W1A7"/>
<dbReference type="GO" id="GO:0046961">
    <property type="term" value="F:proton-transporting ATPase activity, rotational mechanism"/>
    <property type="evidence" value="ECO:0007669"/>
    <property type="project" value="InterPro"/>
</dbReference>
<dbReference type="HOGENOM" id="CLU_005230_0_2_1"/>
<dbReference type="PIRSF" id="PIRSF001293">
    <property type="entry name" value="ATP6V0A1"/>
    <property type="match status" value="1"/>
</dbReference>
<keyword evidence="11" id="KW-0378">Hydrolase</keyword>
<reference evidence="11" key="1">
    <citation type="submission" date="2007-04" db="EMBL/GenBank/DDBJ databases">
        <title>Annotation of Pediculus humanus corporis strain USDA.</title>
        <authorList>
            <person name="Kirkness E."/>
            <person name="Hannick L."/>
            <person name="Hass B."/>
            <person name="Bruggner R."/>
            <person name="Lawson D."/>
            <person name="Bidwell S."/>
            <person name="Joardar V."/>
            <person name="Caler E."/>
            <person name="Walenz B."/>
            <person name="Inman J."/>
            <person name="Schobel S."/>
            <person name="Galinsky K."/>
            <person name="Amedeo P."/>
            <person name="Strausberg R."/>
        </authorList>
    </citation>
    <scope>NUCLEOTIDE SEQUENCE</scope>
    <source>
        <strain evidence="11">USDA</strain>
    </source>
</reference>
<dbReference type="GeneID" id="8234933"/>
<feature type="transmembrane region" description="Helical" evidence="9">
    <location>
        <begin position="571"/>
        <end position="590"/>
    </location>
</feature>
<comment type="subcellular location">
    <subcellularLocation>
        <location evidence="1">Membrane</location>
        <topology evidence="1">Multi-pass membrane protein</topology>
    </subcellularLocation>
</comment>
<evidence type="ECO:0000256" key="8">
    <source>
        <dbReference type="ARBA" id="ARBA00023136"/>
    </source>
</evidence>
<dbReference type="GO" id="GO:0007035">
    <property type="term" value="P:vacuolar acidification"/>
    <property type="evidence" value="ECO:0007669"/>
    <property type="project" value="TreeGrafter"/>
</dbReference>
<reference evidence="11" key="2">
    <citation type="submission" date="2007-04" db="EMBL/GenBank/DDBJ databases">
        <title>The genome of the human body louse.</title>
        <authorList>
            <consortium name="The Human Body Louse Genome Consortium"/>
            <person name="Kirkness E."/>
            <person name="Walenz B."/>
            <person name="Hass B."/>
            <person name="Bruggner R."/>
            <person name="Strausberg R."/>
        </authorList>
    </citation>
    <scope>NUCLEOTIDE SEQUENCE</scope>
    <source>
        <strain evidence="11">USDA</strain>
    </source>
</reference>
<evidence type="ECO:0000313" key="12">
    <source>
        <dbReference type="EnsemblMetazoa" id="PHUM572850-PA"/>
    </source>
</evidence>
<dbReference type="GO" id="GO:0051117">
    <property type="term" value="F:ATPase binding"/>
    <property type="evidence" value="ECO:0007669"/>
    <property type="project" value="TreeGrafter"/>
</dbReference>
<feature type="transmembrane region" description="Helical" evidence="9">
    <location>
        <begin position="402"/>
        <end position="427"/>
    </location>
</feature>
<evidence type="ECO:0000256" key="10">
    <source>
        <dbReference type="SAM" id="Coils"/>
    </source>
</evidence>
<dbReference type="VEuPathDB" id="VectorBase:PHUM572850"/>
<evidence type="ECO:0000256" key="2">
    <source>
        <dbReference type="ARBA" id="ARBA00009904"/>
    </source>
</evidence>
<reference evidence="12" key="3">
    <citation type="submission" date="2020-05" db="UniProtKB">
        <authorList>
            <consortium name="EnsemblMetazoa"/>
        </authorList>
    </citation>
    <scope>IDENTIFICATION</scope>
    <source>
        <strain evidence="12">USDA</strain>
    </source>
</reference>
<dbReference type="InterPro" id="IPR002490">
    <property type="entry name" value="V-ATPase_116kDa_su"/>
</dbReference>
<feature type="transmembrane region" description="Helical" evidence="9">
    <location>
        <begin position="640"/>
        <end position="661"/>
    </location>
</feature>
<dbReference type="RefSeq" id="XP_002432151.1">
    <property type="nucleotide sequence ID" value="XM_002432106.1"/>
</dbReference>
<sequence>MGVFRSEKMLLCQILLSQEIVFDCIEVLGNLGLVEFRDLNSSVTQYQRRYVADIRRCEEMERKLRLLEEEIRKYATMPKKCKEIPPAPRAKETLVLESNLESLIEEIRNVNKSVDVLKRNLVEFTEQHHVLKKASAWLENNQLEFDEEKQEKQFELEQERMREKGVGHLKITTGVITVEKIKPFELLLWRICRGVAFIKIIHISDVIMDPDTETKTKKAVFIIICQGDSLNEKILKACKAFHCNLYPCPISEERREELNEEAVTGIKEIKEVMQQTLDHRRRILMLAAMNVDKWKFQVIKLKSIYHIMNMLQLDEINEFQSAECWLPQNDIQLIKRKLNMAADKFNSQNNPIIIVMKQNEMPPTFNRTNKFTKGFQAVIDAYGVSNYQEINPMPFTIITFPFLFAIMFGDIGHGLILIAFSLFMIIYEKNLTGKRITGEIQKIFFQGRYIILLMGFFSCYTGFIYNDFFSKSINIFGSSWNSNVDNSIILNDDKYVELDPSKNFIGNSYLFGMDPIWQISENKIIFLNSFKIKISIIFGIAHMFFGILLNMGNHVYFNEFYNVYTELFPQIIYFSSLFIYLIWLIFYKWIKYGPFNNPENGTSCAPSILLTFINMMLFKKVPTSVNCNQIYKNQENIQKILVFVAFSCIPWLFASKTFVLINKKNTEYDVIKKKKYKESFGDIVINQGVKTIEFVLGSISHTASYLRLWALSLAHAQLSEVLWKMVFRQGIGSRSYPPGIVTTLTFAIWALLTITILVIMEGLSAFLHTLRLHWVEFQSKFYSGTGYPFKPYSFEKIFEQQENINFDIHNKNILS</sequence>
<proteinExistence type="inferred from homology"/>
<keyword evidence="10" id="KW-0175">Coiled coil</keyword>
<dbReference type="eggNOG" id="KOG2189">
    <property type="taxonomic scope" value="Eukaryota"/>
</dbReference>
<evidence type="ECO:0000256" key="4">
    <source>
        <dbReference type="ARBA" id="ARBA00022692"/>
    </source>
</evidence>
<name>E0W1A7_PEDHC</name>
<dbReference type="OrthoDB" id="10264220at2759"/>
<protein>
    <recommendedName>
        <fullName evidence="9">V-type proton ATPase subunit a</fullName>
    </recommendedName>
</protein>
<dbReference type="OMA" id="YINIICE"/>
<dbReference type="Proteomes" id="UP000009046">
    <property type="component" value="Unassembled WGS sequence"/>
</dbReference>
<keyword evidence="8 9" id="KW-0472">Membrane</keyword>
<dbReference type="EnsemblMetazoa" id="PHUM572850-RA">
    <property type="protein sequence ID" value="PHUM572850-PA"/>
    <property type="gene ID" value="PHUM572850"/>
</dbReference>
<feature type="transmembrane region" description="Helical" evidence="9">
    <location>
        <begin position="447"/>
        <end position="465"/>
    </location>
</feature>
<dbReference type="InterPro" id="IPR026028">
    <property type="entry name" value="V-type_ATPase_116kDa_su_euka"/>
</dbReference>
<evidence type="ECO:0000256" key="7">
    <source>
        <dbReference type="ARBA" id="ARBA00023065"/>
    </source>
</evidence>
<dbReference type="AlphaFoldDB" id="E0W1A7"/>
<organism>
    <name type="scientific">Pediculus humanus subsp. corporis</name>
    <name type="common">Body louse</name>
    <dbReference type="NCBI Taxonomy" id="121224"/>
    <lineage>
        <taxon>Eukaryota</taxon>
        <taxon>Metazoa</taxon>
        <taxon>Ecdysozoa</taxon>
        <taxon>Arthropoda</taxon>
        <taxon>Hexapoda</taxon>
        <taxon>Insecta</taxon>
        <taxon>Pterygota</taxon>
        <taxon>Neoptera</taxon>
        <taxon>Paraneoptera</taxon>
        <taxon>Psocodea</taxon>
        <taxon>Troctomorpha</taxon>
        <taxon>Phthiraptera</taxon>
        <taxon>Anoplura</taxon>
        <taxon>Pediculidae</taxon>
        <taxon>Pediculus</taxon>
    </lineage>
</organism>
<evidence type="ECO:0000313" key="11">
    <source>
        <dbReference type="EMBL" id="EEB19413.1"/>
    </source>
</evidence>
<dbReference type="GO" id="GO:0016787">
    <property type="term" value="F:hydrolase activity"/>
    <property type="evidence" value="ECO:0007669"/>
    <property type="project" value="UniProtKB-KW"/>
</dbReference>
<evidence type="ECO:0000313" key="13">
    <source>
        <dbReference type="Proteomes" id="UP000009046"/>
    </source>
</evidence>
<evidence type="ECO:0000256" key="5">
    <source>
        <dbReference type="ARBA" id="ARBA00022781"/>
    </source>
</evidence>
<comment type="similarity">
    <text evidence="2 9">Belongs to the V-ATPase 116 kDa subunit family.</text>
</comment>
<dbReference type="GO" id="GO:0005886">
    <property type="term" value="C:plasma membrane"/>
    <property type="evidence" value="ECO:0007669"/>
    <property type="project" value="TreeGrafter"/>
</dbReference>
<dbReference type="Pfam" id="PF01496">
    <property type="entry name" value="V_ATPase_I"/>
    <property type="match status" value="1"/>
</dbReference>
<dbReference type="EMBL" id="AAZO01006964">
    <property type="status" value="NOT_ANNOTATED_CDS"/>
    <property type="molecule type" value="Genomic_DNA"/>
</dbReference>
<dbReference type="EMBL" id="DS235867">
    <property type="protein sequence ID" value="EEB19413.1"/>
    <property type="molecule type" value="Genomic_DNA"/>
</dbReference>
<feature type="transmembrane region" description="Helical" evidence="9">
    <location>
        <begin position="532"/>
        <end position="551"/>
    </location>
</feature>
<keyword evidence="3 9" id="KW-0813">Transport</keyword>
<dbReference type="PANTHER" id="PTHR11629:SF61">
    <property type="entry name" value="V-TYPE PROTON ATPASE SUBUNIT A"/>
    <property type="match status" value="1"/>
</dbReference>
<keyword evidence="6 9" id="KW-1133">Transmembrane helix</keyword>
<keyword evidence="7 9" id="KW-0406">Ion transport</keyword>
<dbReference type="CTD" id="8234933"/>